<evidence type="ECO:0000313" key="9">
    <source>
        <dbReference type="Proteomes" id="UP000238442"/>
    </source>
</evidence>
<dbReference type="InterPro" id="IPR018011">
    <property type="entry name" value="Carb_sulfotrans_8-10"/>
</dbReference>
<dbReference type="PANTHER" id="PTHR12137">
    <property type="entry name" value="CARBOHYDRATE SULFOTRANSFERASE"/>
    <property type="match status" value="1"/>
</dbReference>
<dbReference type="RefSeq" id="WP_105216676.1">
    <property type="nucleotide sequence ID" value="NZ_CP027062.1"/>
</dbReference>
<evidence type="ECO:0000256" key="1">
    <source>
        <dbReference type="ARBA" id="ARBA00004323"/>
    </source>
</evidence>
<evidence type="ECO:0000256" key="6">
    <source>
        <dbReference type="ARBA" id="ARBA00023136"/>
    </source>
</evidence>
<dbReference type="EMBL" id="CP027062">
    <property type="protein sequence ID" value="AVI51436.1"/>
    <property type="molecule type" value="Genomic_DNA"/>
</dbReference>
<proteinExistence type="predicted"/>
<dbReference type="PANTHER" id="PTHR12137:SF54">
    <property type="entry name" value="CARBOHYDRATE SULFOTRANSFERASE"/>
    <property type="match status" value="1"/>
</dbReference>
<keyword evidence="3" id="KW-0812">Transmembrane</keyword>
<dbReference type="OrthoDB" id="288532at2"/>
<organism evidence="8 9">
    <name type="scientific">Pukyongia salina</name>
    <dbReference type="NCBI Taxonomy" id="2094025"/>
    <lineage>
        <taxon>Bacteria</taxon>
        <taxon>Pseudomonadati</taxon>
        <taxon>Bacteroidota</taxon>
        <taxon>Flavobacteriia</taxon>
        <taxon>Flavobacteriales</taxon>
        <taxon>Flavobacteriaceae</taxon>
        <taxon>Pukyongia</taxon>
    </lineage>
</organism>
<dbReference type="KEGG" id="aue:C5O00_09730"/>
<gene>
    <name evidence="8" type="ORF">C5O00_09730</name>
</gene>
<evidence type="ECO:0000256" key="7">
    <source>
        <dbReference type="ARBA" id="ARBA00023180"/>
    </source>
</evidence>
<dbReference type="Gene3D" id="3.40.50.300">
    <property type="entry name" value="P-loop containing nucleotide triphosphate hydrolases"/>
    <property type="match status" value="1"/>
</dbReference>
<protein>
    <recommendedName>
        <fullName evidence="10">Sulfotransferase</fullName>
    </recommendedName>
</protein>
<dbReference type="GO" id="GO:0016020">
    <property type="term" value="C:membrane"/>
    <property type="evidence" value="ECO:0007669"/>
    <property type="project" value="InterPro"/>
</dbReference>
<evidence type="ECO:0000256" key="2">
    <source>
        <dbReference type="ARBA" id="ARBA00022679"/>
    </source>
</evidence>
<reference evidence="8 9" key="1">
    <citation type="submission" date="2018-02" db="EMBL/GenBank/DDBJ databases">
        <title>Genomic analysis of the strain RR4-38 isolated from a seawater recirculating aquaculture system.</title>
        <authorList>
            <person name="Kim Y.-S."/>
            <person name="Jang Y.H."/>
            <person name="Kim K.-H."/>
        </authorList>
    </citation>
    <scope>NUCLEOTIDE SEQUENCE [LARGE SCALE GENOMIC DNA]</scope>
    <source>
        <strain evidence="8 9">RR4-38</strain>
    </source>
</reference>
<dbReference type="InterPro" id="IPR027417">
    <property type="entry name" value="P-loop_NTPase"/>
</dbReference>
<sequence length="227" mass="27257">MISHQHKCIFIHIPKCAGTSVKYFLYPNQKIDWFEANYEVVHGWCPKRKFFMQHATAKQLVETGLVTTQQWESYFKFTFVRNPWDRAISDYFWLQNDRKIKDNFSNYLDKAGKFKTVLTETGETHYRGDHLTPQSRFFDEKGTYAVDYMGRFESFENDMQHIVKALGIQQDFDLHINAARKNRRHYSRYYSDALIAKVAKLYAADIERFNYQFDDQRKFADKFRTLK</sequence>
<keyword evidence="5" id="KW-0333">Golgi apparatus</keyword>
<evidence type="ECO:0000256" key="4">
    <source>
        <dbReference type="ARBA" id="ARBA00022989"/>
    </source>
</evidence>
<evidence type="ECO:0008006" key="10">
    <source>
        <dbReference type="Google" id="ProtNLM"/>
    </source>
</evidence>
<dbReference type="Proteomes" id="UP000238442">
    <property type="component" value="Chromosome"/>
</dbReference>
<dbReference type="InterPro" id="IPR005331">
    <property type="entry name" value="Sulfotransferase"/>
</dbReference>
<keyword evidence="6" id="KW-0472">Membrane</keyword>
<dbReference type="Pfam" id="PF03567">
    <property type="entry name" value="Sulfotransfer_2"/>
    <property type="match status" value="1"/>
</dbReference>
<keyword evidence="9" id="KW-1185">Reference proteome</keyword>
<keyword evidence="2" id="KW-0808">Transferase</keyword>
<dbReference type="GO" id="GO:0016051">
    <property type="term" value="P:carbohydrate biosynthetic process"/>
    <property type="evidence" value="ECO:0007669"/>
    <property type="project" value="InterPro"/>
</dbReference>
<evidence type="ECO:0000256" key="3">
    <source>
        <dbReference type="ARBA" id="ARBA00022692"/>
    </source>
</evidence>
<keyword evidence="4" id="KW-1133">Transmembrane helix</keyword>
<dbReference type="SUPFAM" id="SSF52540">
    <property type="entry name" value="P-loop containing nucleoside triphosphate hydrolases"/>
    <property type="match status" value="1"/>
</dbReference>
<name>A0A2S0HXU7_9FLAO</name>
<accession>A0A2S0HXU7</accession>
<evidence type="ECO:0000313" key="8">
    <source>
        <dbReference type="EMBL" id="AVI51436.1"/>
    </source>
</evidence>
<dbReference type="AlphaFoldDB" id="A0A2S0HXU7"/>
<keyword evidence="7" id="KW-0325">Glycoprotein</keyword>
<dbReference type="GO" id="GO:0008146">
    <property type="term" value="F:sulfotransferase activity"/>
    <property type="evidence" value="ECO:0007669"/>
    <property type="project" value="InterPro"/>
</dbReference>
<evidence type="ECO:0000256" key="5">
    <source>
        <dbReference type="ARBA" id="ARBA00023034"/>
    </source>
</evidence>
<comment type="subcellular location">
    <subcellularLocation>
        <location evidence="1">Golgi apparatus membrane</location>
        <topology evidence="1">Single-pass type II membrane protein</topology>
    </subcellularLocation>
</comment>